<comment type="caution">
    <text evidence="7">The sequence shown here is derived from an EMBL/GenBank/DDBJ whole genome shotgun (WGS) entry which is preliminary data.</text>
</comment>
<accession>A0A7W7CEX6</accession>
<feature type="domain" description="Peptidase S33 tripeptidyl aminopeptidase-like C-terminal" evidence="6">
    <location>
        <begin position="384"/>
        <end position="480"/>
    </location>
</feature>
<feature type="region of interest" description="Disordered" evidence="4">
    <location>
        <begin position="478"/>
        <end position="500"/>
    </location>
</feature>
<dbReference type="AlphaFoldDB" id="A0A7W7CEX6"/>
<evidence type="ECO:0000256" key="2">
    <source>
        <dbReference type="ARBA" id="ARBA00022729"/>
    </source>
</evidence>
<keyword evidence="3" id="KW-0378">Hydrolase</keyword>
<gene>
    <name evidence="7" type="ORF">HNR67_006022</name>
</gene>
<dbReference type="InterPro" id="IPR051601">
    <property type="entry name" value="Serine_prot/Carboxylest_S33"/>
</dbReference>
<dbReference type="SUPFAM" id="SSF53474">
    <property type="entry name" value="alpha/beta-Hydrolases"/>
    <property type="match status" value="1"/>
</dbReference>
<protein>
    <submittedName>
        <fullName evidence="7">Pimeloyl-ACP methyl ester carboxylesterase</fullName>
    </submittedName>
</protein>
<evidence type="ECO:0000256" key="4">
    <source>
        <dbReference type="SAM" id="MobiDB-lite"/>
    </source>
</evidence>
<organism evidence="7 8">
    <name type="scientific">Crossiella cryophila</name>
    <dbReference type="NCBI Taxonomy" id="43355"/>
    <lineage>
        <taxon>Bacteria</taxon>
        <taxon>Bacillati</taxon>
        <taxon>Actinomycetota</taxon>
        <taxon>Actinomycetes</taxon>
        <taxon>Pseudonocardiales</taxon>
        <taxon>Pseudonocardiaceae</taxon>
        <taxon>Crossiella</taxon>
    </lineage>
</organism>
<comment type="similarity">
    <text evidence="1">Belongs to the peptidase S33 family.</text>
</comment>
<evidence type="ECO:0000256" key="3">
    <source>
        <dbReference type="ARBA" id="ARBA00022801"/>
    </source>
</evidence>
<name>A0A7W7CEX6_9PSEU</name>
<dbReference type="EMBL" id="JACHMH010000001">
    <property type="protein sequence ID" value="MBB4679904.1"/>
    <property type="molecule type" value="Genomic_DNA"/>
</dbReference>
<sequence>MSRRVLPLIGVIAIASTLAAAPAFAEPAAPPAPPINWQPCAEKPEAECGTVEVPVDWSKPNGATIQMAVVRRKAGSPEQRIGSLLYLQGGPGVSGVSTVLNAVPFSPEIAAKFDIVSFDARGVARSAGVRCDMELLRDMPEFVPDGTPEQFERVRGYVKRLGDSCRQHSGALLDNLDTASVANDIDVLRAGLGEEQVSLFGFSYGTLTGQMYAERFPNRVRALLLDSVVDHSLDTEEFVTTGAASAEDSFNAFVKWCADTQSCALHGEDLPALFDTLYERAKRGELHRPGSNEKMTQTALSEIVTRGGYGPVWPSMATYLTRLRDGGTADVAARSQETLPDKQKTSPDETALFCADWNTRIDSARHFQELWDRQEKAAPHLRYSMLWKFASLCAFWPAETKNPQHKPRLHGPAPVLIMNALHDPVSGYNWATNVDRQVRSAELLTYDGGGHGVYARNQCTLRAADRYLVELTMPKPDTHCPAVPPEQQGSTPMSQMASGR</sequence>
<dbReference type="RefSeq" id="WP_185005600.1">
    <property type="nucleotide sequence ID" value="NZ_BAAAUI010000017.1"/>
</dbReference>
<feature type="compositionally biased region" description="Polar residues" evidence="4">
    <location>
        <begin position="487"/>
        <end position="500"/>
    </location>
</feature>
<evidence type="ECO:0000256" key="5">
    <source>
        <dbReference type="SAM" id="SignalP"/>
    </source>
</evidence>
<dbReference type="InterPro" id="IPR013595">
    <property type="entry name" value="Pept_S33_TAP-like_C"/>
</dbReference>
<keyword evidence="8" id="KW-1185">Reference proteome</keyword>
<feature type="chain" id="PRO_5031335200" evidence="5">
    <location>
        <begin position="26"/>
        <end position="500"/>
    </location>
</feature>
<feature type="signal peptide" evidence="5">
    <location>
        <begin position="1"/>
        <end position="25"/>
    </location>
</feature>
<dbReference type="PANTHER" id="PTHR43248:SF29">
    <property type="entry name" value="TRIPEPTIDYL AMINOPEPTIDASE"/>
    <property type="match status" value="1"/>
</dbReference>
<evidence type="ECO:0000313" key="7">
    <source>
        <dbReference type="EMBL" id="MBB4679904.1"/>
    </source>
</evidence>
<dbReference type="InterPro" id="IPR029058">
    <property type="entry name" value="AB_hydrolase_fold"/>
</dbReference>
<dbReference type="Proteomes" id="UP000533598">
    <property type="component" value="Unassembled WGS sequence"/>
</dbReference>
<evidence type="ECO:0000259" key="6">
    <source>
        <dbReference type="Pfam" id="PF08386"/>
    </source>
</evidence>
<keyword evidence="2 5" id="KW-0732">Signal</keyword>
<dbReference type="Gene3D" id="3.40.50.1820">
    <property type="entry name" value="alpha/beta hydrolase"/>
    <property type="match status" value="1"/>
</dbReference>
<proteinExistence type="inferred from homology"/>
<reference evidence="7 8" key="1">
    <citation type="submission" date="2020-08" db="EMBL/GenBank/DDBJ databases">
        <title>Sequencing the genomes of 1000 actinobacteria strains.</title>
        <authorList>
            <person name="Klenk H.-P."/>
        </authorList>
    </citation>
    <scope>NUCLEOTIDE SEQUENCE [LARGE SCALE GENOMIC DNA]</scope>
    <source>
        <strain evidence="7 8">DSM 44230</strain>
    </source>
</reference>
<evidence type="ECO:0000313" key="8">
    <source>
        <dbReference type="Proteomes" id="UP000533598"/>
    </source>
</evidence>
<dbReference type="PANTHER" id="PTHR43248">
    <property type="entry name" value="2-SUCCINYL-6-HYDROXY-2,4-CYCLOHEXADIENE-1-CARBOXYLATE SYNTHASE"/>
    <property type="match status" value="1"/>
</dbReference>
<dbReference type="Pfam" id="PF08386">
    <property type="entry name" value="Abhydrolase_4"/>
    <property type="match status" value="1"/>
</dbReference>
<evidence type="ECO:0000256" key="1">
    <source>
        <dbReference type="ARBA" id="ARBA00010088"/>
    </source>
</evidence>
<dbReference type="GO" id="GO:0016787">
    <property type="term" value="F:hydrolase activity"/>
    <property type="evidence" value="ECO:0007669"/>
    <property type="project" value="UniProtKB-KW"/>
</dbReference>